<dbReference type="AlphaFoldDB" id="A0A7J3TIW8"/>
<comment type="caution">
    <text evidence="1">The sequence shown here is derived from an EMBL/GenBank/DDBJ whole genome shotgun (WGS) entry which is preliminary data.</text>
</comment>
<protein>
    <recommendedName>
        <fullName evidence="2">V-type ATP synthase subunit I</fullName>
    </recommendedName>
</protein>
<name>A0A7J3TIW8_9EURY</name>
<evidence type="ECO:0000313" key="1">
    <source>
        <dbReference type="EMBL" id="HHF47994.1"/>
    </source>
</evidence>
<accession>A0A7J3TIW8</accession>
<gene>
    <name evidence="1" type="ORF">ENL48_01985</name>
</gene>
<sequence>MLKPERMVKISVVGPRDYFEEVSEILYALNALHIESPSEEEYFTLGEPFGKAGVLSRSLVQLRSILSYLKLDPKTFAPKRIYRIEEITTNLDAKLEEYQREIGAKIEKIRELEEKIQSPNGRTENT</sequence>
<reference evidence="1" key="1">
    <citation type="journal article" date="2020" name="mSystems">
        <title>Genome- and Community-Level Interaction Insights into Carbon Utilization and Element Cycling Functions of Hydrothermarchaeota in Hydrothermal Sediment.</title>
        <authorList>
            <person name="Zhou Z."/>
            <person name="Liu Y."/>
            <person name="Xu W."/>
            <person name="Pan J."/>
            <person name="Luo Z.H."/>
            <person name="Li M."/>
        </authorList>
    </citation>
    <scope>NUCLEOTIDE SEQUENCE [LARGE SCALE GENOMIC DNA]</scope>
    <source>
        <strain evidence="1">SpSt-10</strain>
    </source>
</reference>
<dbReference type="EMBL" id="DRUC01000036">
    <property type="protein sequence ID" value="HHF47994.1"/>
    <property type="molecule type" value="Genomic_DNA"/>
</dbReference>
<organism evidence="1">
    <name type="scientific">Geoglobus ahangari</name>
    <dbReference type="NCBI Taxonomy" id="113653"/>
    <lineage>
        <taxon>Archaea</taxon>
        <taxon>Methanobacteriati</taxon>
        <taxon>Methanobacteriota</taxon>
        <taxon>Archaeoglobi</taxon>
        <taxon>Archaeoglobales</taxon>
        <taxon>Archaeoglobaceae</taxon>
        <taxon>Geoglobus</taxon>
    </lineage>
</organism>
<evidence type="ECO:0008006" key="2">
    <source>
        <dbReference type="Google" id="ProtNLM"/>
    </source>
</evidence>
<proteinExistence type="predicted"/>